<dbReference type="EMBL" id="UOFA01000343">
    <property type="protein sequence ID" value="VAW47412.1"/>
    <property type="molecule type" value="Genomic_DNA"/>
</dbReference>
<evidence type="ECO:0000256" key="1">
    <source>
        <dbReference type="SAM" id="Phobius"/>
    </source>
</evidence>
<gene>
    <name evidence="2" type="ORF">MNBD_GAMMA02-1413</name>
</gene>
<sequence>MYKINTSHHRPNRLNILYLMKWTVIITAMLQLSACGNNYPKLTQFKAFDERFTTVLDTQDPEKLKLLSELFFNRQQTDDVQAALSFDYLFDLTTSAGSERWRCTPNGYCQQRKEGAEPFREIFYVERYKELYRVTNID</sequence>
<organism evidence="2">
    <name type="scientific">hydrothermal vent metagenome</name>
    <dbReference type="NCBI Taxonomy" id="652676"/>
    <lineage>
        <taxon>unclassified sequences</taxon>
        <taxon>metagenomes</taxon>
        <taxon>ecological metagenomes</taxon>
    </lineage>
</organism>
<proteinExistence type="predicted"/>
<protein>
    <submittedName>
        <fullName evidence="2">Uncharacterized protein</fullName>
    </submittedName>
</protein>
<evidence type="ECO:0000313" key="2">
    <source>
        <dbReference type="EMBL" id="VAW47412.1"/>
    </source>
</evidence>
<accession>A0A3B0W881</accession>
<dbReference type="AlphaFoldDB" id="A0A3B0W881"/>
<keyword evidence="1" id="KW-0812">Transmembrane</keyword>
<keyword evidence="1" id="KW-0472">Membrane</keyword>
<feature type="transmembrane region" description="Helical" evidence="1">
    <location>
        <begin position="16"/>
        <end position="34"/>
    </location>
</feature>
<keyword evidence="1" id="KW-1133">Transmembrane helix</keyword>
<reference evidence="2" key="1">
    <citation type="submission" date="2018-06" db="EMBL/GenBank/DDBJ databases">
        <authorList>
            <person name="Zhirakovskaya E."/>
        </authorList>
    </citation>
    <scope>NUCLEOTIDE SEQUENCE</scope>
</reference>
<name>A0A3B0W881_9ZZZZ</name>